<gene>
    <name evidence="2" type="ORF">C8J26_3954</name>
</gene>
<dbReference type="Proteomes" id="UP000244189">
    <property type="component" value="Unassembled WGS sequence"/>
</dbReference>
<accession>A0A2T5GGC5</accession>
<keyword evidence="1" id="KW-0472">Membrane</keyword>
<reference evidence="2 3" key="1">
    <citation type="submission" date="2018-04" db="EMBL/GenBank/DDBJ databases">
        <title>Genomic Encyclopedia of Type Strains, Phase III (KMG-III): the genomes of soil and plant-associated and newly described type strains.</title>
        <authorList>
            <person name="Whitman W."/>
        </authorList>
    </citation>
    <scope>NUCLEOTIDE SEQUENCE [LARGE SCALE GENOMIC DNA]</scope>
    <source>
        <strain evidence="2 3">MA101b</strain>
    </source>
</reference>
<dbReference type="RefSeq" id="WP_107960047.1">
    <property type="nucleotide sequence ID" value="NZ_QAOG01000009.1"/>
</dbReference>
<dbReference type="AlphaFoldDB" id="A0A2T5GGC5"/>
<comment type="caution">
    <text evidence="2">The sequence shown here is derived from an EMBL/GenBank/DDBJ whole genome shotgun (WGS) entry which is preliminary data.</text>
</comment>
<organism evidence="2 3">
    <name type="scientific">Sphingomonas aurantiaca</name>
    <dbReference type="NCBI Taxonomy" id="185949"/>
    <lineage>
        <taxon>Bacteria</taxon>
        <taxon>Pseudomonadati</taxon>
        <taxon>Pseudomonadota</taxon>
        <taxon>Alphaproteobacteria</taxon>
        <taxon>Sphingomonadales</taxon>
        <taxon>Sphingomonadaceae</taxon>
        <taxon>Sphingomonas</taxon>
    </lineage>
</organism>
<feature type="transmembrane region" description="Helical" evidence="1">
    <location>
        <begin position="122"/>
        <end position="147"/>
    </location>
</feature>
<keyword evidence="1" id="KW-0812">Transmembrane</keyword>
<proteinExistence type="predicted"/>
<keyword evidence="3" id="KW-1185">Reference proteome</keyword>
<dbReference type="EMBL" id="QAOG01000009">
    <property type="protein sequence ID" value="PTQ58353.1"/>
    <property type="molecule type" value="Genomic_DNA"/>
</dbReference>
<keyword evidence="1" id="KW-1133">Transmembrane helix</keyword>
<evidence type="ECO:0000256" key="1">
    <source>
        <dbReference type="SAM" id="Phobius"/>
    </source>
</evidence>
<sequence length="164" mass="17873">MRIFFCFLLGLVAVFFAFVGGTMPLMLPSQAAIDRAYYQKFKAAAAYIEKNGKLPATELGGWRNTGDAGLLILSSPQIPDDCDPSFKKAPADRLILSFWRGEWTECYAYPSGRTTLPMSVQAYLLSGVGMNVVIYWLLAAGAAWGAIRLRPRRGALVLSPADGS</sequence>
<evidence type="ECO:0000313" key="2">
    <source>
        <dbReference type="EMBL" id="PTQ58353.1"/>
    </source>
</evidence>
<protein>
    <submittedName>
        <fullName evidence="2">Uncharacterized protein</fullName>
    </submittedName>
</protein>
<name>A0A2T5GGC5_9SPHN</name>
<evidence type="ECO:0000313" key="3">
    <source>
        <dbReference type="Proteomes" id="UP000244189"/>
    </source>
</evidence>